<evidence type="ECO:0000313" key="2">
    <source>
        <dbReference type="EMBL" id="KHD06002.1"/>
    </source>
</evidence>
<dbReference type="CDD" id="cd00158">
    <property type="entry name" value="RHOD"/>
    <property type="match status" value="1"/>
</dbReference>
<dbReference type="InterPro" id="IPR036873">
    <property type="entry name" value="Rhodanese-like_dom_sf"/>
</dbReference>
<dbReference type="PANTHER" id="PTHR44086:SF10">
    <property type="entry name" value="THIOSULFATE SULFURTRANSFERASE_RHODANESE-LIKE DOMAIN-CONTAINING PROTEIN 3"/>
    <property type="match status" value="1"/>
</dbReference>
<protein>
    <submittedName>
        <fullName evidence="2">Sulfurtransferase</fullName>
    </submittedName>
</protein>
<dbReference type="PROSITE" id="PS50206">
    <property type="entry name" value="RHODANESE_3"/>
    <property type="match status" value="1"/>
</dbReference>
<feature type="domain" description="Rhodanese" evidence="1">
    <location>
        <begin position="29"/>
        <end position="127"/>
    </location>
</feature>
<accession>A0A0A6P6G0</accession>
<dbReference type="SUPFAM" id="SSF52821">
    <property type="entry name" value="Rhodanese/Cell cycle control phosphatase"/>
    <property type="match status" value="1"/>
</dbReference>
<comment type="caution">
    <text evidence="2">The sequence shown here is derived from an EMBL/GenBank/DDBJ whole genome shotgun (WGS) entry which is preliminary data.</text>
</comment>
<sequence>MKTFQDLIADNLKSVNEVFPWDLKKVMTNPSRPLLVDIREPYEFEALHIEGSMNVPRGVLEPACDYGYDETKPDLVNARDKDVVVICRSGHRSVLAAYTMQQMGFQSVKSLKTGVKGWNDYELPLKDRRGQSVDVDEANAVLTPHLKPEQIPPSKRVGF</sequence>
<evidence type="ECO:0000259" key="1">
    <source>
        <dbReference type="PROSITE" id="PS50206"/>
    </source>
</evidence>
<dbReference type="AlphaFoldDB" id="A0A0A6P6G0"/>
<proteinExistence type="predicted"/>
<reference evidence="2 3" key="1">
    <citation type="journal article" date="2016" name="Front. Microbiol.">
        <title>Single-Cell (Meta-)Genomics of a Dimorphic Candidatus Thiomargarita nelsonii Reveals Genomic Plasticity.</title>
        <authorList>
            <person name="Flood B.E."/>
            <person name="Fliss P."/>
            <person name="Jones D.S."/>
            <person name="Dick G.J."/>
            <person name="Jain S."/>
            <person name="Kaster A.K."/>
            <person name="Winkel M."/>
            <person name="Mussmann M."/>
            <person name="Bailey J."/>
        </authorList>
    </citation>
    <scope>NUCLEOTIDE SEQUENCE [LARGE SCALE GENOMIC DNA]</scope>
    <source>
        <strain evidence="2">Hydrate Ridge</strain>
    </source>
</reference>
<dbReference type="SMART" id="SM00450">
    <property type="entry name" value="RHOD"/>
    <property type="match status" value="1"/>
</dbReference>
<dbReference type="GO" id="GO:0004792">
    <property type="term" value="F:thiosulfate-cyanide sulfurtransferase activity"/>
    <property type="evidence" value="ECO:0007669"/>
    <property type="project" value="TreeGrafter"/>
</dbReference>
<gene>
    <name evidence="2" type="ORF">PN36_07915</name>
</gene>
<dbReference type="InterPro" id="IPR001763">
    <property type="entry name" value="Rhodanese-like_dom"/>
</dbReference>
<dbReference type="Pfam" id="PF00581">
    <property type="entry name" value="Rhodanese"/>
    <property type="match status" value="1"/>
</dbReference>
<dbReference type="Proteomes" id="UP000030428">
    <property type="component" value="Unassembled WGS sequence"/>
</dbReference>
<name>A0A0A6P6G0_9GAMM</name>
<dbReference type="EMBL" id="JSZA02000023">
    <property type="protein sequence ID" value="KHD06002.1"/>
    <property type="molecule type" value="Genomic_DNA"/>
</dbReference>
<dbReference type="Gene3D" id="3.40.250.10">
    <property type="entry name" value="Rhodanese-like domain"/>
    <property type="match status" value="1"/>
</dbReference>
<dbReference type="PANTHER" id="PTHR44086">
    <property type="entry name" value="THIOSULFATE SULFURTRANSFERASE RDL2, MITOCHONDRIAL-RELATED"/>
    <property type="match status" value="1"/>
</dbReference>
<evidence type="ECO:0000313" key="3">
    <source>
        <dbReference type="Proteomes" id="UP000030428"/>
    </source>
</evidence>
<keyword evidence="3" id="KW-1185">Reference proteome</keyword>
<organism evidence="2 3">
    <name type="scientific">Candidatus Thiomargarita nelsonii</name>
    <dbReference type="NCBI Taxonomy" id="1003181"/>
    <lineage>
        <taxon>Bacteria</taxon>
        <taxon>Pseudomonadati</taxon>
        <taxon>Pseudomonadota</taxon>
        <taxon>Gammaproteobacteria</taxon>
        <taxon>Thiotrichales</taxon>
        <taxon>Thiotrichaceae</taxon>
        <taxon>Thiomargarita</taxon>
    </lineage>
</organism>